<name>A0A8H6ZVF3_PLEOS</name>
<accession>A0A8H6ZVF3</accession>
<dbReference type="Pfam" id="PF02037">
    <property type="entry name" value="SAP"/>
    <property type="match status" value="1"/>
</dbReference>
<dbReference type="GeneID" id="59380144"/>
<feature type="compositionally biased region" description="Basic residues" evidence="1">
    <location>
        <begin position="61"/>
        <end position="71"/>
    </location>
</feature>
<protein>
    <recommendedName>
        <fullName evidence="3">SAP domain-containing protein</fullName>
    </recommendedName>
</protein>
<keyword evidence="2" id="KW-0812">Transmembrane</keyword>
<feature type="region of interest" description="Disordered" evidence="1">
    <location>
        <begin position="1"/>
        <end position="82"/>
    </location>
</feature>
<dbReference type="OrthoDB" id="3008918at2759"/>
<organism evidence="4 5">
    <name type="scientific">Pleurotus ostreatus</name>
    <name type="common">Oyster mushroom</name>
    <name type="synonym">White-rot fungus</name>
    <dbReference type="NCBI Taxonomy" id="5322"/>
    <lineage>
        <taxon>Eukaryota</taxon>
        <taxon>Fungi</taxon>
        <taxon>Dikarya</taxon>
        <taxon>Basidiomycota</taxon>
        <taxon>Agaricomycotina</taxon>
        <taxon>Agaricomycetes</taxon>
        <taxon>Agaricomycetidae</taxon>
        <taxon>Agaricales</taxon>
        <taxon>Pleurotineae</taxon>
        <taxon>Pleurotaceae</taxon>
        <taxon>Pleurotus</taxon>
    </lineage>
</organism>
<feature type="region of interest" description="Disordered" evidence="1">
    <location>
        <begin position="232"/>
        <end position="253"/>
    </location>
</feature>
<feature type="compositionally biased region" description="Basic residues" evidence="1">
    <location>
        <begin position="244"/>
        <end position="253"/>
    </location>
</feature>
<evidence type="ECO:0000256" key="2">
    <source>
        <dbReference type="SAM" id="Phobius"/>
    </source>
</evidence>
<dbReference type="Proteomes" id="UP000623687">
    <property type="component" value="Unassembled WGS sequence"/>
</dbReference>
<feature type="compositionally biased region" description="Low complexity" evidence="1">
    <location>
        <begin position="354"/>
        <end position="370"/>
    </location>
</feature>
<keyword evidence="2" id="KW-0472">Membrane</keyword>
<keyword evidence="5" id="KW-1185">Reference proteome</keyword>
<feature type="compositionally biased region" description="Polar residues" evidence="1">
    <location>
        <begin position="1"/>
        <end position="12"/>
    </location>
</feature>
<evidence type="ECO:0000313" key="5">
    <source>
        <dbReference type="Proteomes" id="UP000623687"/>
    </source>
</evidence>
<dbReference type="RefSeq" id="XP_036629209.1">
    <property type="nucleotide sequence ID" value="XM_036779820.1"/>
</dbReference>
<keyword evidence="2" id="KW-1133">Transmembrane helix</keyword>
<feature type="region of interest" description="Disordered" evidence="1">
    <location>
        <begin position="354"/>
        <end position="377"/>
    </location>
</feature>
<feature type="domain" description="SAP" evidence="3">
    <location>
        <begin position="188"/>
        <end position="217"/>
    </location>
</feature>
<proteinExistence type="predicted"/>
<evidence type="ECO:0000313" key="4">
    <source>
        <dbReference type="EMBL" id="KAF7425015.1"/>
    </source>
</evidence>
<dbReference type="EMBL" id="JACETU010000007">
    <property type="protein sequence ID" value="KAF7425015.1"/>
    <property type="molecule type" value="Genomic_DNA"/>
</dbReference>
<gene>
    <name evidence="4" type="ORF">PC9H_010326</name>
</gene>
<sequence length="560" mass="61241">MHSSSPERSSVKITYAAGKSKRQRPFAHDSISPAPNTTHDRAEAYVASQDATKREKLPSSSKKKSAMKRRTSPFPAAPDGTGAQGPALGAVGVADALLARSLPFLFLLLSLTLLPALSILALGLLRPCAPIKMDDNGSGMDVDAPDGPIPTGQVVPTVPEPSDSMLPFPGKPMPDGEFTTVYLDVNQRNAVLQQWCAGFGLPKSGNKAEMVARLRAFSGDSSRWDSLRVGATKAHRNPSGITKARSKPKQSTLRRNRLFEEAGSSSRLLSVLPTDDAFDNRTMEEKNSILAWAKRFKAKNPYHPPDHPLRQVTRVGHSASAPSLPSSSGAIVHEDIQHIKDSLALVTSRLNLLPSSSPSSSPTTHSSSPSTPLPVLPTASGTPALLKSFTLTLGNGSRLSFTVLDVPEPPFLSFAKDLESLPPIWSDMSPLWEPSKAPFSIHGHPIALVHWRELYHCKPQQWNGLKKRWHERKMIAEHWLGTTPTLFWAEFTNPKGERLSYTAILSELQRRSKKRNTQAAEAAHARYGSNFSDQFTYEKHGKTHVLSQPSAIAKHFRNME</sequence>
<dbReference type="VEuPathDB" id="FungiDB:PC9H_010326"/>
<dbReference type="AlphaFoldDB" id="A0A8H6ZVF3"/>
<dbReference type="InterPro" id="IPR003034">
    <property type="entry name" value="SAP_dom"/>
</dbReference>
<feature type="transmembrane region" description="Helical" evidence="2">
    <location>
        <begin position="104"/>
        <end position="125"/>
    </location>
</feature>
<evidence type="ECO:0000256" key="1">
    <source>
        <dbReference type="SAM" id="MobiDB-lite"/>
    </source>
</evidence>
<reference evidence="4" key="1">
    <citation type="submission" date="2019-07" db="EMBL/GenBank/DDBJ databases">
        <authorList>
            <person name="Palmer J.M."/>
        </authorList>
    </citation>
    <scope>NUCLEOTIDE SEQUENCE</scope>
    <source>
        <strain evidence="4">PC9</strain>
    </source>
</reference>
<evidence type="ECO:0000259" key="3">
    <source>
        <dbReference type="Pfam" id="PF02037"/>
    </source>
</evidence>
<comment type="caution">
    <text evidence="4">The sequence shown here is derived from an EMBL/GenBank/DDBJ whole genome shotgun (WGS) entry which is preliminary data.</text>
</comment>